<keyword evidence="11" id="KW-1185">Reference proteome</keyword>
<gene>
    <name evidence="8" type="primary">vapC</name>
    <name evidence="10" type="ORF">AWB68_06567</name>
</gene>
<dbReference type="GO" id="GO:0004540">
    <property type="term" value="F:RNA nuclease activity"/>
    <property type="evidence" value="ECO:0007669"/>
    <property type="project" value="InterPro"/>
</dbReference>
<dbReference type="GO" id="GO:0016787">
    <property type="term" value="F:hydrolase activity"/>
    <property type="evidence" value="ECO:0007669"/>
    <property type="project" value="UniProtKB-KW"/>
</dbReference>
<evidence type="ECO:0000256" key="8">
    <source>
        <dbReference type="HAMAP-Rule" id="MF_00265"/>
    </source>
</evidence>
<feature type="domain" description="PIN" evidence="9">
    <location>
        <begin position="3"/>
        <end position="127"/>
    </location>
</feature>
<evidence type="ECO:0000256" key="7">
    <source>
        <dbReference type="ARBA" id="ARBA00038093"/>
    </source>
</evidence>
<organism evidence="10 11">
    <name type="scientific">Caballeronia choica</name>
    <dbReference type="NCBI Taxonomy" id="326476"/>
    <lineage>
        <taxon>Bacteria</taxon>
        <taxon>Pseudomonadati</taxon>
        <taxon>Pseudomonadota</taxon>
        <taxon>Betaproteobacteria</taxon>
        <taxon>Burkholderiales</taxon>
        <taxon>Burkholderiaceae</taxon>
        <taxon>Caballeronia</taxon>
    </lineage>
</organism>
<evidence type="ECO:0000313" key="11">
    <source>
        <dbReference type="Proteomes" id="UP000054770"/>
    </source>
</evidence>
<reference evidence="10" key="1">
    <citation type="submission" date="2016-01" db="EMBL/GenBank/DDBJ databases">
        <authorList>
            <person name="Peeters C."/>
        </authorList>
    </citation>
    <scope>NUCLEOTIDE SEQUENCE [LARGE SCALE GENOMIC DNA]</scope>
    <source>
        <strain evidence="10">LMG 22940</strain>
    </source>
</reference>
<dbReference type="GO" id="GO:0000287">
    <property type="term" value="F:magnesium ion binding"/>
    <property type="evidence" value="ECO:0007669"/>
    <property type="project" value="UniProtKB-UniRule"/>
</dbReference>
<dbReference type="InterPro" id="IPR022907">
    <property type="entry name" value="VapC_family"/>
</dbReference>
<evidence type="ECO:0000256" key="4">
    <source>
        <dbReference type="ARBA" id="ARBA00022723"/>
    </source>
</evidence>
<dbReference type="CDD" id="cd18732">
    <property type="entry name" value="PIN_MtVapC4-C5_like"/>
    <property type="match status" value="1"/>
</dbReference>
<keyword evidence="3 8" id="KW-0540">Nuclease</keyword>
<proteinExistence type="inferred from homology"/>
<keyword evidence="2 8" id="KW-1277">Toxin-antitoxin system</keyword>
<comment type="function">
    <text evidence="8">Toxic component of a toxin-antitoxin (TA) system. An RNase.</text>
</comment>
<sequence length="135" mass="14420">MGVILDSCIWVALAAQTLDHQTVIDLAGEAPVFISVISLGELGFGVHACADPVERAGRAAYLQQLERRPILEVSRQSAAAFGVLAAAVKQAGRSPRPRYNDLWIAAQAIEHGYALMTLNRADFADLPGLRVVTPA</sequence>
<protein>
    <recommendedName>
        <fullName evidence="8">Ribonuclease VapC</fullName>
        <shortName evidence="8">RNase VapC</shortName>
        <ecNumber evidence="8">3.1.-.-</ecNumber>
    </recommendedName>
    <alternativeName>
        <fullName evidence="8">Toxin VapC</fullName>
    </alternativeName>
</protein>
<dbReference type="InterPro" id="IPR050556">
    <property type="entry name" value="Type_II_TA_system_RNase"/>
</dbReference>
<evidence type="ECO:0000313" key="10">
    <source>
        <dbReference type="EMBL" id="SAL82564.1"/>
    </source>
</evidence>
<accession>A0A158KNB1</accession>
<dbReference type="EMBL" id="FCON02000122">
    <property type="protein sequence ID" value="SAL82564.1"/>
    <property type="molecule type" value="Genomic_DNA"/>
</dbReference>
<dbReference type="PANTHER" id="PTHR33653:SF1">
    <property type="entry name" value="RIBONUCLEASE VAPC2"/>
    <property type="match status" value="1"/>
</dbReference>
<evidence type="ECO:0000259" key="9">
    <source>
        <dbReference type="Pfam" id="PF01850"/>
    </source>
</evidence>
<comment type="caution">
    <text evidence="10">The sequence shown here is derived from an EMBL/GenBank/DDBJ whole genome shotgun (WGS) entry which is preliminary data.</text>
</comment>
<dbReference type="InterPro" id="IPR002716">
    <property type="entry name" value="PIN_dom"/>
</dbReference>
<keyword evidence="6 8" id="KW-0460">Magnesium</keyword>
<dbReference type="PANTHER" id="PTHR33653">
    <property type="entry name" value="RIBONUCLEASE VAPC2"/>
    <property type="match status" value="1"/>
</dbReference>
<dbReference type="HAMAP" id="MF_00265">
    <property type="entry name" value="VapC_Nob1"/>
    <property type="match status" value="1"/>
</dbReference>
<feature type="binding site" evidence="8">
    <location>
        <position position="6"/>
    </location>
    <ligand>
        <name>Mg(2+)</name>
        <dbReference type="ChEBI" id="CHEBI:18420"/>
    </ligand>
</feature>
<dbReference type="RefSeq" id="WP_087648506.1">
    <property type="nucleotide sequence ID" value="NZ_FCON02000122.1"/>
</dbReference>
<evidence type="ECO:0000256" key="3">
    <source>
        <dbReference type="ARBA" id="ARBA00022722"/>
    </source>
</evidence>
<keyword evidence="8" id="KW-0800">Toxin</keyword>
<dbReference type="OrthoDB" id="9799448at2"/>
<evidence type="ECO:0000256" key="5">
    <source>
        <dbReference type="ARBA" id="ARBA00022801"/>
    </source>
</evidence>
<dbReference type="InterPro" id="IPR029060">
    <property type="entry name" value="PIN-like_dom_sf"/>
</dbReference>
<dbReference type="Proteomes" id="UP000054770">
    <property type="component" value="Unassembled WGS sequence"/>
</dbReference>
<dbReference type="EC" id="3.1.-.-" evidence="8"/>
<name>A0A158KNB1_9BURK</name>
<feature type="binding site" evidence="8">
    <location>
        <position position="101"/>
    </location>
    <ligand>
        <name>Mg(2+)</name>
        <dbReference type="ChEBI" id="CHEBI:18420"/>
    </ligand>
</feature>
<comment type="cofactor">
    <cofactor evidence="1 8">
        <name>Mg(2+)</name>
        <dbReference type="ChEBI" id="CHEBI:18420"/>
    </cofactor>
</comment>
<dbReference type="GO" id="GO:0090729">
    <property type="term" value="F:toxin activity"/>
    <property type="evidence" value="ECO:0007669"/>
    <property type="project" value="UniProtKB-KW"/>
</dbReference>
<evidence type="ECO:0000256" key="2">
    <source>
        <dbReference type="ARBA" id="ARBA00022649"/>
    </source>
</evidence>
<dbReference type="Gene3D" id="3.40.50.1010">
    <property type="entry name" value="5'-nuclease"/>
    <property type="match status" value="1"/>
</dbReference>
<comment type="similarity">
    <text evidence="7 8">Belongs to the PINc/VapC protein family.</text>
</comment>
<evidence type="ECO:0000256" key="1">
    <source>
        <dbReference type="ARBA" id="ARBA00001946"/>
    </source>
</evidence>
<dbReference type="AlphaFoldDB" id="A0A158KNB1"/>
<dbReference type="Pfam" id="PF01850">
    <property type="entry name" value="PIN"/>
    <property type="match status" value="1"/>
</dbReference>
<evidence type="ECO:0000256" key="6">
    <source>
        <dbReference type="ARBA" id="ARBA00022842"/>
    </source>
</evidence>
<keyword evidence="5 8" id="KW-0378">Hydrolase</keyword>
<keyword evidence="4 8" id="KW-0479">Metal-binding</keyword>
<dbReference type="SUPFAM" id="SSF88723">
    <property type="entry name" value="PIN domain-like"/>
    <property type="match status" value="1"/>
</dbReference>